<dbReference type="RefSeq" id="WP_015185685.1">
    <property type="nucleotide sequence ID" value="NC_019738.1"/>
</dbReference>
<proteinExistence type="predicted"/>
<organism evidence="3 4">
    <name type="scientific">Allocoleopsis franciscana PCC 7113</name>
    <dbReference type="NCBI Taxonomy" id="1173027"/>
    <lineage>
        <taxon>Bacteria</taxon>
        <taxon>Bacillati</taxon>
        <taxon>Cyanobacteriota</taxon>
        <taxon>Cyanophyceae</taxon>
        <taxon>Coleofasciculales</taxon>
        <taxon>Coleofasciculaceae</taxon>
        <taxon>Allocoleopsis</taxon>
        <taxon>Allocoleopsis franciscana</taxon>
    </lineage>
</organism>
<feature type="region of interest" description="Disordered" evidence="1">
    <location>
        <begin position="1012"/>
        <end position="1036"/>
    </location>
</feature>
<feature type="region of interest" description="Disordered" evidence="1">
    <location>
        <begin position="1067"/>
        <end position="1087"/>
    </location>
</feature>
<protein>
    <submittedName>
        <fullName evidence="3">Filamentous hemagglutinin family N-terminal domain protein</fullName>
    </submittedName>
</protein>
<dbReference type="OrthoDB" id="218680at2"/>
<dbReference type="PATRIC" id="fig|1173027.3.peg.6594"/>
<dbReference type="HOGENOM" id="CLU_001325_1_0_3"/>
<dbReference type="AlphaFoldDB" id="K9WP38"/>
<dbReference type="EMBL" id="CP003630">
    <property type="protein sequence ID" value="AFZ21556.1"/>
    <property type="molecule type" value="Genomic_DNA"/>
</dbReference>
<feature type="domain" description="Filamentous haemagglutinin FhaB/tRNA nuclease CdiA-like TPS" evidence="2">
    <location>
        <begin position="43"/>
        <end position="155"/>
    </location>
</feature>
<dbReference type="eggNOG" id="COG3210">
    <property type="taxonomic scope" value="Bacteria"/>
</dbReference>
<evidence type="ECO:0000313" key="3">
    <source>
        <dbReference type="EMBL" id="AFZ21556.1"/>
    </source>
</evidence>
<dbReference type="InterPro" id="IPR012334">
    <property type="entry name" value="Pectin_lyas_fold"/>
</dbReference>
<keyword evidence="4" id="KW-1185">Reference proteome</keyword>
<dbReference type="NCBIfam" id="TIGR01901">
    <property type="entry name" value="adhes_NPXG"/>
    <property type="match status" value="1"/>
</dbReference>
<feature type="compositionally biased region" description="Polar residues" evidence="1">
    <location>
        <begin position="1016"/>
        <end position="1036"/>
    </location>
</feature>
<evidence type="ECO:0000313" key="4">
    <source>
        <dbReference type="Proteomes" id="UP000010471"/>
    </source>
</evidence>
<name>K9WP38_9CYAN</name>
<dbReference type="SMART" id="SM00912">
    <property type="entry name" value="Haemagg_act"/>
    <property type="match status" value="1"/>
</dbReference>
<dbReference type="KEGG" id="mic:Mic7113_5953"/>
<dbReference type="InterPro" id="IPR011050">
    <property type="entry name" value="Pectin_lyase_fold/virulence"/>
</dbReference>
<accession>K9WP38</accession>
<reference evidence="3 4" key="1">
    <citation type="submission" date="2012-06" db="EMBL/GenBank/DDBJ databases">
        <title>Finished chromosome of genome of Microcoleus sp. PCC 7113.</title>
        <authorList>
            <consortium name="US DOE Joint Genome Institute"/>
            <person name="Gugger M."/>
            <person name="Coursin T."/>
            <person name="Rippka R."/>
            <person name="Tandeau De Marsac N."/>
            <person name="Huntemann M."/>
            <person name="Wei C.-L."/>
            <person name="Han J."/>
            <person name="Detter J.C."/>
            <person name="Han C."/>
            <person name="Tapia R."/>
            <person name="Chen A."/>
            <person name="Kyrpides N."/>
            <person name="Mavromatis K."/>
            <person name="Markowitz V."/>
            <person name="Szeto E."/>
            <person name="Ivanova N."/>
            <person name="Pagani I."/>
            <person name="Pati A."/>
            <person name="Goodwin L."/>
            <person name="Nordberg H.P."/>
            <person name="Cantor M.N."/>
            <person name="Hua S.X."/>
            <person name="Woyke T."/>
            <person name="Kerfeld C.A."/>
        </authorList>
    </citation>
    <scope>NUCLEOTIDE SEQUENCE [LARGE SCALE GENOMIC DNA]</scope>
    <source>
        <strain evidence="3 4">PCC 7113</strain>
    </source>
</reference>
<dbReference type="SUPFAM" id="SSF51126">
    <property type="entry name" value="Pectin lyase-like"/>
    <property type="match status" value="3"/>
</dbReference>
<evidence type="ECO:0000259" key="2">
    <source>
        <dbReference type="SMART" id="SM00912"/>
    </source>
</evidence>
<sequence length="1087" mass="109038">MVKSCQGWSERFGVAAGAMRGAISCGVASLLAFSGNQVLAQVTSDGTLNTQVEVNGNTYNITNGTRVGGTNVFHSFGSFSVPVGGSVNFTDVASFTNIFGRVTGGTPSDIQGTIRSVGSANLFLINPSGIIFGPNARLDIGGSFVGTTANAIRFPGGGEFSMTSPVTPGDTLLAVNPSALFFNQTPAGAIVNQSIAPNSTDSTLKDGLRVPDGQNLFLVGGDVRLENGGTVRALGGRIELGGLAGTGEVKIEELTTGSNPQLNFPNVGLTFPDGVTRANVSLTNGAIVDVVALGGGDIAINAQNIDVSGDSFVCAGLGTTASSCDTPSTSFGSSNPKAGNIVIDASGAVNIRQSRIENNVNPGATGNSDNIFDVIASGNFSKLFGSILISTGSLSILDGASVSTSTFGNGNAGLVFVDASDSVTVSGYRGEQRSRIASAVVNGAVGDAGGILIRTGSLSLTDYSLLNSSTAGIGNAGAVVVEADGAVSLVNDSIIFNNVEAGGKGASGLIDITAESLSLLNGSQLQTLARDVEIGSAGSVKINVRDTVTISGLGNPAFGNQGEALPSAIFSSIGSGVTGNAGNIQISTRVLSLSDGGKIDTSLGGFGTAGSIFIKATDSISLANEAQIRTVIEQGATQSAGSSNPFAGGVVDALLGKGGDITGTILMSTGTLSLTDGSRLETSTQGNGNAGAVVVAARDEVSLKGGVISSAVGEQATGNAGAILMEVGSLSIASTSTNAAGLTTETDGQGDAGLIYVVADKDISIRGEENGNEVGISTEVAQGSASIGGAILLGARSLFLRDGAKVSVDNQGSGVAGDILISTREDIILRDQSSIRALSASGQGGNIFLASGDFLVLVNRSQVSTQVGAGDGGDVTVDTRYIITAPFNDNNISAFAQSGAGGAIDITANRLYDIRERVDVLVSNDIDATARSGVDGTVTSNVLNADPTQGLSNLPANPIDPTTLIAETCAPRGGIAERQKNQFIVTGRGGLPPDPNAAFPGEAVVNDLAIPEEGEPNTTDEPNSTNPDSPNLVATTSPPEADIVEAQGWVYAKNGDIIFTAQAPTKASAPVTPNNPMLKPASTCNAF</sequence>
<dbReference type="Proteomes" id="UP000010471">
    <property type="component" value="Chromosome"/>
</dbReference>
<dbReference type="Gene3D" id="2.160.20.10">
    <property type="entry name" value="Single-stranded right-handed beta-helix, Pectin lyase-like"/>
    <property type="match status" value="2"/>
</dbReference>
<dbReference type="STRING" id="1173027.Mic7113_5953"/>
<evidence type="ECO:0000256" key="1">
    <source>
        <dbReference type="SAM" id="MobiDB-lite"/>
    </source>
</evidence>
<dbReference type="Pfam" id="PF05860">
    <property type="entry name" value="TPS"/>
    <property type="match status" value="1"/>
</dbReference>
<gene>
    <name evidence="3" type="ORF">Mic7113_5953</name>
</gene>
<dbReference type="InterPro" id="IPR008638">
    <property type="entry name" value="FhaB/CdiA-like_TPS"/>
</dbReference>